<dbReference type="Gene3D" id="3.30.420.10">
    <property type="entry name" value="Ribonuclease H-like superfamily/Ribonuclease H"/>
    <property type="match status" value="1"/>
</dbReference>
<dbReference type="EMBL" id="CP092867">
    <property type="protein sequence ID" value="UYV67753.1"/>
    <property type="molecule type" value="Genomic_DNA"/>
</dbReference>
<evidence type="ECO:0008006" key="3">
    <source>
        <dbReference type="Google" id="ProtNLM"/>
    </source>
</evidence>
<evidence type="ECO:0000313" key="1">
    <source>
        <dbReference type="EMBL" id="UYV67753.1"/>
    </source>
</evidence>
<sequence length="143" mass="16513">MIQNDRNISIRVISAKLNLSYGSGQKSIAKHLKYRKICTRWVPRLLTKEMKEKRYEIEGEGFLDRQVTGNESWIHHHLPDSKRSNAELHHKGSPTPKKPRIAAFAGKVLLTIFWVSKGCILEDYLPKDQTVNSIVYSELLEKN</sequence>
<dbReference type="Pfam" id="PF01359">
    <property type="entry name" value="Transposase_1"/>
    <property type="match status" value="1"/>
</dbReference>
<gene>
    <name evidence="1" type="ORF">LAZ67_5001907</name>
</gene>
<evidence type="ECO:0000313" key="2">
    <source>
        <dbReference type="Proteomes" id="UP001235939"/>
    </source>
</evidence>
<accession>A0ABY6KJ15</accession>
<dbReference type="PANTHER" id="PTHR46060:SF1">
    <property type="entry name" value="MARINER MOS1 TRANSPOSASE-LIKE PROTEIN"/>
    <property type="match status" value="1"/>
</dbReference>
<keyword evidence="2" id="KW-1185">Reference proteome</keyword>
<dbReference type="InterPro" id="IPR036397">
    <property type="entry name" value="RNaseH_sf"/>
</dbReference>
<organism evidence="1 2">
    <name type="scientific">Cordylochernes scorpioides</name>
    <dbReference type="NCBI Taxonomy" id="51811"/>
    <lineage>
        <taxon>Eukaryota</taxon>
        <taxon>Metazoa</taxon>
        <taxon>Ecdysozoa</taxon>
        <taxon>Arthropoda</taxon>
        <taxon>Chelicerata</taxon>
        <taxon>Arachnida</taxon>
        <taxon>Pseudoscorpiones</taxon>
        <taxon>Cheliferoidea</taxon>
        <taxon>Chernetidae</taxon>
        <taxon>Cordylochernes</taxon>
    </lineage>
</organism>
<dbReference type="InterPro" id="IPR001888">
    <property type="entry name" value="Transposase_1"/>
</dbReference>
<reference evidence="1 2" key="1">
    <citation type="submission" date="2022-01" db="EMBL/GenBank/DDBJ databases">
        <title>A chromosomal length assembly of Cordylochernes scorpioides.</title>
        <authorList>
            <person name="Zeh D."/>
            <person name="Zeh J."/>
        </authorList>
    </citation>
    <scope>NUCLEOTIDE SEQUENCE [LARGE SCALE GENOMIC DNA]</scope>
    <source>
        <strain evidence="1">IN4F17</strain>
        <tissue evidence="1">Whole Body</tissue>
    </source>
</reference>
<name>A0ABY6KJ15_9ARAC</name>
<dbReference type="InterPro" id="IPR052709">
    <property type="entry name" value="Transposase-MT_Hybrid"/>
</dbReference>
<protein>
    <recommendedName>
        <fullName evidence="3">Transposase</fullName>
    </recommendedName>
</protein>
<dbReference type="PANTHER" id="PTHR46060">
    <property type="entry name" value="MARINER MOS1 TRANSPOSASE-LIKE PROTEIN"/>
    <property type="match status" value="1"/>
</dbReference>
<proteinExistence type="predicted"/>
<dbReference type="Proteomes" id="UP001235939">
    <property type="component" value="Chromosome 05"/>
</dbReference>